<feature type="domain" description="Transposase Tc1-like" evidence="1">
    <location>
        <begin position="51"/>
        <end position="122"/>
    </location>
</feature>
<dbReference type="SUPFAM" id="SSF46689">
    <property type="entry name" value="Homeodomain-like"/>
    <property type="match status" value="1"/>
</dbReference>
<dbReference type="EMBL" id="CAJNOL010009941">
    <property type="protein sequence ID" value="CAF1646578.1"/>
    <property type="molecule type" value="Genomic_DNA"/>
</dbReference>
<sequence length="204" mass="24223">MGIRSARKIHRDTKIPLSTISYQLKKLRTQGSLQHQAGNDQRCKIGAKCSRALGQFIRRNNEVTLYELVEKLHNQYKLTVSTSTISRHLHRLQYEKCLPLNTSILTPEYKERRVEWTKQHLNDNWKSIVFTDECSFQLFRNTIRHWSKNPKEDKKRIPKNRQKVHVWSSINSHGKVGFHLFQSIMDSVYYIEILENNLIHNAKR</sequence>
<evidence type="ECO:0000259" key="1">
    <source>
        <dbReference type="Pfam" id="PF01498"/>
    </source>
</evidence>
<keyword evidence="4" id="KW-1185">Reference proteome</keyword>
<protein>
    <recommendedName>
        <fullName evidence="1">Transposase Tc1-like domain-containing protein</fullName>
    </recommendedName>
</protein>
<dbReference type="Gene3D" id="3.30.420.10">
    <property type="entry name" value="Ribonuclease H-like superfamily/Ribonuclease H"/>
    <property type="match status" value="1"/>
</dbReference>
<dbReference type="AlphaFoldDB" id="A0A816EE06"/>
<reference evidence="3" key="1">
    <citation type="submission" date="2021-02" db="EMBL/GenBank/DDBJ databases">
        <authorList>
            <person name="Nowell W R."/>
        </authorList>
    </citation>
    <scope>NUCLEOTIDE SEQUENCE</scope>
</reference>
<gene>
    <name evidence="3" type="ORF">JXQ802_LOCUS53973</name>
    <name evidence="2" type="ORF">PYM288_LOCUS37554</name>
</gene>
<proteinExistence type="predicted"/>
<dbReference type="InterPro" id="IPR036397">
    <property type="entry name" value="RNaseH_sf"/>
</dbReference>
<dbReference type="Pfam" id="PF01498">
    <property type="entry name" value="HTH_Tnp_Tc3_2"/>
    <property type="match status" value="1"/>
</dbReference>
<evidence type="ECO:0000313" key="4">
    <source>
        <dbReference type="Proteomes" id="UP000663870"/>
    </source>
</evidence>
<evidence type="ECO:0000313" key="2">
    <source>
        <dbReference type="EMBL" id="CAF1476176.1"/>
    </source>
</evidence>
<dbReference type="GO" id="GO:0003677">
    <property type="term" value="F:DNA binding"/>
    <property type="evidence" value="ECO:0007669"/>
    <property type="project" value="InterPro"/>
</dbReference>
<dbReference type="EMBL" id="CAJNOH010008256">
    <property type="protein sequence ID" value="CAF1476176.1"/>
    <property type="molecule type" value="Genomic_DNA"/>
</dbReference>
<dbReference type="InterPro" id="IPR002492">
    <property type="entry name" value="Transposase_Tc1-like"/>
</dbReference>
<evidence type="ECO:0000313" key="3">
    <source>
        <dbReference type="EMBL" id="CAF1646578.1"/>
    </source>
</evidence>
<dbReference type="InterPro" id="IPR009057">
    <property type="entry name" value="Homeodomain-like_sf"/>
</dbReference>
<dbReference type="GO" id="GO:0006313">
    <property type="term" value="P:DNA transposition"/>
    <property type="evidence" value="ECO:0007669"/>
    <property type="project" value="InterPro"/>
</dbReference>
<comment type="caution">
    <text evidence="3">The sequence shown here is derived from an EMBL/GenBank/DDBJ whole genome shotgun (WGS) entry which is preliminary data.</text>
</comment>
<organism evidence="3 4">
    <name type="scientific">Rotaria sordida</name>
    <dbReference type="NCBI Taxonomy" id="392033"/>
    <lineage>
        <taxon>Eukaryota</taxon>
        <taxon>Metazoa</taxon>
        <taxon>Spiralia</taxon>
        <taxon>Gnathifera</taxon>
        <taxon>Rotifera</taxon>
        <taxon>Eurotatoria</taxon>
        <taxon>Bdelloidea</taxon>
        <taxon>Philodinida</taxon>
        <taxon>Philodinidae</taxon>
        <taxon>Rotaria</taxon>
    </lineage>
</organism>
<dbReference type="Proteomes" id="UP000663854">
    <property type="component" value="Unassembled WGS sequence"/>
</dbReference>
<dbReference type="Proteomes" id="UP000663870">
    <property type="component" value="Unassembled WGS sequence"/>
</dbReference>
<dbReference type="GO" id="GO:0015074">
    <property type="term" value="P:DNA integration"/>
    <property type="evidence" value="ECO:0007669"/>
    <property type="project" value="InterPro"/>
</dbReference>
<name>A0A816EE06_9BILA</name>
<accession>A0A816EE06</accession>